<comment type="similarity">
    <text evidence="1">Belongs to the disease resistance NB-LRR family.</text>
</comment>
<dbReference type="GO" id="GO:0006952">
    <property type="term" value="P:defense response"/>
    <property type="evidence" value="ECO:0007669"/>
    <property type="project" value="UniProtKB-KW"/>
</dbReference>
<keyword evidence="4" id="KW-0067">ATP-binding</keyword>
<keyword evidence="4" id="KW-0547">Nucleotide-binding</keyword>
<dbReference type="InterPro" id="IPR027417">
    <property type="entry name" value="P-loop_NTPase"/>
</dbReference>
<gene>
    <name evidence="7" type="primary">LOC120277251</name>
</gene>
<name>A0AB40CIV1_DIOCR</name>
<protein>
    <submittedName>
        <fullName evidence="7">Probable disease resistance protein At1g12290</fullName>
    </submittedName>
</protein>
<dbReference type="SUPFAM" id="SSF52540">
    <property type="entry name" value="P-loop containing nucleoside triphosphate hydrolases"/>
    <property type="match status" value="1"/>
</dbReference>
<dbReference type="Pfam" id="PF00931">
    <property type="entry name" value="NB-ARC"/>
    <property type="match status" value="1"/>
</dbReference>
<evidence type="ECO:0000313" key="6">
    <source>
        <dbReference type="Proteomes" id="UP001515500"/>
    </source>
</evidence>
<dbReference type="Gene3D" id="1.10.8.430">
    <property type="entry name" value="Helical domain of apoptotic protease-activating factors"/>
    <property type="match status" value="1"/>
</dbReference>
<dbReference type="GO" id="GO:0005524">
    <property type="term" value="F:ATP binding"/>
    <property type="evidence" value="ECO:0007669"/>
    <property type="project" value="UniProtKB-KW"/>
</dbReference>
<sequence>MAATCKVMITTRNKYACERMRCREIVELKTLSYEESWSLFKSRAGDAVESPTIRKLAQKVARECAGLPLALVVLGTALKDKSSGTWEAVLMRLKRSKEVDLTGVSKQVIQSIKLSFNFLESEAGKSCFLHCCLYPEDENIPKEKLMHMMVGGGLLDDVETLNEAQSRVDLLLDHLKACGLLLQGATEGYVKMHDIVRDVAIHISAATDHAFYVRAGEGLTGWPRTTESEMRNCRRLSLVLNRIVDLPPNPIKYPKLELLILSCNKRLSNIPEMFFLHMGSLTTLEKGFRGGFQTL</sequence>
<dbReference type="InterPro" id="IPR002182">
    <property type="entry name" value="NB-ARC"/>
</dbReference>
<evidence type="ECO:0000259" key="5">
    <source>
        <dbReference type="Pfam" id="PF00931"/>
    </source>
</evidence>
<organism evidence="6 7">
    <name type="scientific">Dioscorea cayennensis subsp. rotundata</name>
    <name type="common">White Guinea yam</name>
    <name type="synonym">Dioscorea rotundata</name>
    <dbReference type="NCBI Taxonomy" id="55577"/>
    <lineage>
        <taxon>Eukaryota</taxon>
        <taxon>Viridiplantae</taxon>
        <taxon>Streptophyta</taxon>
        <taxon>Embryophyta</taxon>
        <taxon>Tracheophyta</taxon>
        <taxon>Spermatophyta</taxon>
        <taxon>Magnoliopsida</taxon>
        <taxon>Liliopsida</taxon>
        <taxon>Dioscoreales</taxon>
        <taxon>Dioscoreaceae</taxon>
        <taxon>Dioscorea</taxon>
    </lineage>
</organism>
<keyword evidence="2" id="KW-0677">Repeat</keyword>
<feature type="domain" description="NB-ARC" evidence="5">
    <location>
        <begin position="4"/>
        <end position="46"/>
    </location>
</feature>
<keyword evidence="6" id="KW-1185">Reference proteome</keyword>
<dbReference type="InterPro" id="IPR032675">
    <property type="entry name" value="LRR_dom_sf"/>
</dbReference>
<dbReference type="Gene3D" id="3.80.10.10">
    <property type="entry name" value="Ribonuclease Inhibitor"/>
    <property type="match status" value="1"/>
</dbReference>
<evidence type="ECO:0000256" key="3">
    <source>
        <dbReference type="ARBA" id="ARBA00022821"/>
    </source>
</evidence>
<dbReference type="Gene3D" id="1.10.10.10">
    <property type="entry name" value="Winged helix-like DNA-binding domain superfamily/Winged helix DNA-binding domain"/>
    <property type="match status" value="1"/>
</dbReference>
<reference evidence="7" key="1">
    <citation type="submission" date="2025-08" db="UniProtKB">
        <authorList>
            <consortium name="RefSeq"/>
        </authorList>
    </citation>
    <scope>IDENTIFICATION</scope>
</reference>
<keyword evidence="3" id="KW-0611">Plant defense</keyword>
<dbReference type="PANTHER" id="PTHR33463">
    <property type="entry name" value="NB-ARC DOMAIN-CONTAINING PROTEIN-RELATED"/>
    <property type="match status" value="1"/>
</dbReference>
<dbReference type="InterPro" id="IPR036388">
    <property type="entry name" value="WH-like_DNA-bd_sf"/>
</dbReference>
<dbReference type="RefSeq" id="XP_039139942.1">
    <property type="nucleotide sequence ID" value="XM_039284008.1"/>
</dbReference>
<evidence type="ECO:0000313" key="7">
    <source>
        <dbReference type="RefSeq" id="XP_039139942.1"/>
    </source>
</evidence>
<evidence type="ECO:0000256" key="2">
    <source>
        <dbReference type="ARBA" id="ARBA00022737"/>
    </source>
</evidence>
<dbReference type="GeneID" id="120277251"/>
<proteinExistence type="inferred from homology"/>
<accession>A0AB40CIV1</accession>
<dbReference type="Proteomes" id="UP001515500">
    <property type="component" value="Chromosome 15"/>
</dbReference>
<dbReference type="GO" id="GO:0043531">
    <property type="term" value="F:ADP binding"/>
    <property type="evidence" value="ECO:0007669"/>
    <property type="project" value="InterPro"/>
</dbReference>
<evidence type="ECO:0000256" key="1">
    <source>
        <dbReference type="ARBA" id="ARBA00008894"/>
    </source>
</evidence>
<dbReference type="AlphaFoldDB" id="A0AB40CIV1"/>
<dbReference type="PANTHER" id="PTHR33463:SF169">
    <property type="entry name" value="AAA+ ATPASE DOMAIN-CONTAINING PROTEIN"/>
    <property type="match status" value="1"/>
</dbReference>
<dbReference type="InterPro" id="IPR042197">
    <property type="entry name" value="Apaf_helical"/>
</dbReference>
<evidence type="ECO:0000256" key="4">
    <source>
        <dbReference type="ARBA" id="ARBA00022840"/>
    </source>
</evidence>
<dbReference type="SUPFAM" id="SSF52058">
    <property type="entry name" value="L domain-like"/>
    <property type="match status" value="1"/>
</dbReference>
<dbReference type="FunFam" id="1.10.8.430:FF:000003">
    <property type="entry name" value="Probable disease resistance protein At5g66910"/>
    <property type="match status" value="1"/>
</dbReference>
<dbReference type="InterPro" id="IPR050905">
    <property type="entry name" value="Plant_NBS-LRR"/>
</dbReference>